<protein>
    <submittedName>
        <fullName evidence="1">Uncharacterized protein</fullName>
    </submittedName>
</protein>
<dbReference type="Proteomes" id="UP000076502">
    <property type="component" value="Unassembled WGS sequence"/>
</dbReference>
<name>A0A154PKY9_DUFNO</name>
<reference evidence="1 2" key="1">
    <citation type="submission" date="2015-07" db="EMBL/GenBank/DDBJ databases">
        <title>The genome of Dufourea novaeangliae.</title>
        <authorList>
            <person name="Pan H."/>
            <person name="Kapheim K."/>
        </authorList>
    </citation>
    <scope>NUCLEOTIDE SEQUENCE [LARGE SCALE GENOMIC DNA]</scope>
    <source>
        <strain evidence="1">0120121106</strain>
        <tissue evidence="1">Whole body</tissue>
    </source>
</reference>
<dbReference type="AlphaFoldDB" id="A0A154PKY9"/>
<keyword evidence="2" id="KW-1185">Reference proteome</keyword>
<proteinExistence type="predicted"/>
<sequence length="78" mass="8766">ANPVPDEAPQITVSELDNLTDQVKKAWNTASDTLHEKVGQWMNETNFSDTIEKAKSFLNQAGENIRKEAEKIGEKLHD</sequence>
<dbReference type="EMBL" id="KQ434954">
    <property type="protein sequence ID" value="KZC12541.1"/>
    <property type="molecule type" value="Genomic_DNA"/>
</dbReference>
<organism evidence="1 2">
    <name type="scientific">Dufourea novaeangliae</name>
    <name type="common">Sweat bee</name>
    <dbReference type="NCBI Taxonomy" id="178035"/>
    <lineage>
        <taxon>Eukaryota</taxon>
        <taxon>Metazoa</taxon>
        <taxon>Ecdysozoa</taxon>
        <taxon>Arthropoda</taxon>
        <taxon>Hexapoda</taxon>
        <taxon>Insecta</taxon>
        <taxon>Pterygota</taxon>
        <taxon>Neoptera</taxon>
        <taxon>Endopterygota</taxon>
        <taxon>Hymenoptera</taxon>
        <taxon>Apocrita</taxon>
        <taxon>Aculeata</taxon>
        <taxon>Apoidea</taxon>
        <taxon>Anthophila</taxon>
        <taxon>Halictidae</taxon>
        <taxon>Rophitinae</taxon>
        <taxon>Dufourea</taxon>
    </lineage>
</organism>
<feature type="non-terminal residue" evidence="1">
    <location>
        <position position="1"/>
    </location>
</feature>
<accession>A0A154PKY9</accession>
<evidence type="ECO:0000313" key="2">
    <source>
        <dbReference type="Proteomes" id="UP000076502"/>
    </source>
</evidence>
<gene>
    <name evidence="1" type="ORF">WN55_03293</name>
</gene>
<evidence type="ECO:0000313" key="1">
    <source>
        <dbReference type="EMBL" id="KZC12541.1"/>
    </source>
</evidence>